<protein>
    <submittedName>
        <fullName evidence="1">Uncharacterized protein</fullName>
    </submittedName>
</protein>
<accession>A0A6C0IXC9</accession>
<sequence length="220" mass="26619">MDDKYTRNLYVLLFKKYHKDIKTQLELFYEKQRNFQLKLEINRDNSSWQTHQNIKDAMKLEYMHTEIDTEKNLRQITINPKNNSLEFICLLKIISGILLEKYKKSEHSLYKFIEKLSNNLVKTWDKKQNSRIKKNLINHIEIKIKIYNSERKVESKKIKDVISEIKNLKYTTDNCYKNRLELIGKLEKLLINHDGKKFDISKYVNYLPDNLFIRLNNLTI</sequence>
<name>A0A6C0IXC9_9ZZZZ</name>
<proteinExistence type="predicted"/>
<reference evidence="1" key="1">
    <citation type="journal article" date="2020" name="Nature">
        <title>Giant virus diversity and host interactions through global metagenomics.</title>
        <authorList>
            <person name="Schulz F."/>
            <person name="Roux S."/>
            <person name="Paez-Espino D."/>
            <person name="Jungbluth S."/>
            <person name="Walsh D.A."/>
            <person name="Denef V.J."/>
            <person name="McMahon K.D."/>
            <person name="Konstantinidis K.T."/>
            <person name="Eloe-Fadrosh E.A."/>
            <person name="Kyrpides N.C."/>
            <person name="Woyke T."/>
        </authorList>
    </citation>
    <scope>NUCLEOTIDE SEQUENCE</scope>
    <source>
        <strain evidence="1">GVMAG-M-3300025138-11</strain>
    </source>
</reference>
<evidence type="ECO:0000313" key="1">
    <source>
        <dbReference type="EMBL" id="QHT97200.1"/>
    </source>
</evidence>
<organism evidence="1">
    <name type="scientific">viral metagenome</name>
    <dbReference type="NCBI Taxonomy" id="1070528"/>
    <lineage>
        <taxon>unclassified sequences</taxon>
        <taxon>metagenomes</taxon>
        <taxon>organismal metagenomes</taxon>
    </lineage>
</organism>
<dbReference type="AlphaFoldDB" id="A0A6C0IXC9"/>
<dbReference type="EMBL" id="MN740273">
    <property type="protein sequence ID" value="QHT97200.1"/>
    <property type="molecule type" value="Genomic_DNA"/>
</dbReference>